<gene>
    <name evidence="1" type="ORF">B9479_006857</name>
</gene>
<name>A0A5D3AQX9_9TREE</name>
<dbReference type="EMBL" id="NIDF01000129">
    <property type="protein sequence ID" value="TYJ52533.1"/>
    <property type="molecule type" value="Genomic_DNA"/>
</dbReference>
<evidence type="ECO:0000313" key="1">
    <source>
        <dbReference type="EMBL" id="TYJ52533.1"/>
    </source>
</evidence>
<organism evidence="1 2">
    <name type="scientific">Cryptococcus floricola</name>
    <dbReference type="NCBI Taxonomy" id="2591691"/>
    <lineage>
        <taxon>Eukaryota</taxon>
        <taxon>Fungi</taxon>
        <taxon>Dikarya</taxon>
        <taxon>Basidiomycota</taxon>
        <taxon>Agaricomycotina</taxon>
        <taxon>Tremellomycetes</taxon>
        <taxon>Tremellales</taxon>
        <taxon>Cryptococcaceae</taxon>
        <taxon>Cryptococcus</taxon>
    </lineage>
</organism>
<evidence type="ECO:0000313" key="2">
    <source>
        <dbReference type="Proteomes" id="UP000322245"/>
    </source>
</evidence>
<proteinExistence type="predicted"/>
<dbReference type="Proteomes" id="UP000322245">
    <property type="component" value="Unassembled WGS sequence"/>
</dbReference>
<reference evidence="1 2" key="1">
    <citation type="submission" date="2017-05" db="EMBL/GenBank/DDBJ databases">
        <title>The Genome Sequence of Tsuchiyaea wingfieldii DSM 27421.</title>
        <authorList>
            <person name="Cuomo C."/>
            <person name="Passer A."/>
            <person name="Billmyre B."/>
            <person name="Heitman J."/>
        </authorList>
    </citation>
    <scope>NUCLEOTIDE SEQUENCE [LARGE SCALE GENOMIC DNA]</scope>
    <source>
        <strain evidence="1 2">DSM 27421</strain>
    </source>
</reference>
<comment type="caution">
    <text evidence="1">The sequence shown here is derived from an EMBL/GenBank/DDBJ whole genome shotgun (WGS) entry which is preliminary data.</text>
</comment>
<accession>A0A5D3AQX9</accession>
<dbReference type="AlphaFoldDB" id="A0A5D3AQX9"/>
<protein>
    <submittedName>
        <fullName evidence="1">Uncharacterized protein</fullName>
    </submittedName>
</protein>
<sequence>MSQYTKQTWSRNDDSSFSADPVVQKSIYNFILLSEDALKKIGATSLEDGASMFLLSHLKYDPESQTISREVLTACKEGSEMNIEDPVESLKATAKLGDDLSLKFKLSDSESWLQPAFENGDTKALMIKEDEEFAKLKLGADVQLVHPSKASRMEDLLKWAKSLPEMGEESS</sequence>
<keyword evidence="2" id="KW-1185">Reference proteome</keyword>